<dbReference type="SUPFAM" id="SSF48371">
    <property type="entry name" value="ARM repeat"/>
    <property type="match status" value="1"/>
</dbReference>
<organism evidence="1 2">
    <name type="scientific">Sutcliffiella rhizosphaerae</name>
    <dbReference type="NCBI Taxonomy" id="2880967"/>
    <lineage>
        <taxon>Bacteria</taxon>
        <taxon>Bacillati</taxon>
        <taxon>Bacillota</taxon>
        <taxon>Bacilli</taxon>
        <taxon>Bacillales</taxon>
        <taxon>Bacillaceae</taxon>
        <taxon>Sutcliffiella</taxon>
    </lineage>
</organism>
<gene>
    <name evidence="1" type="primary">yhaZ_2</name>
    <name evidence="1" type="ORF">BACCIP111883_04309</name>
</gene>
<dbReference type="InterPro" id="IPR016024">
    <property type="entry name" value="ARM-type_fold"/>
</dbReference>
<evidence type="ECO:0000313" key="1">
    <source>
        <dbReference type="EMBL" id="CAG9623496.1"/>
    </source>
</evidence>
<keyword evidence="2" id="KW-1185">Reference proteome</keyword>
<sequence>MVAQLKDIYTKDFLLEFSKKVQSVYRAFHTADFIASVMDETWDKLGLKARTRRISEKLGVFLPNRYEDALDILFEIADDCVGFPYLFFPDFVTVYGQAEEHWDLSMRALENFTQKSSSEFAIRPFLLRDPELVMNRMTELAKHPNEHLRRFASEGCRPRLPWGEVLPMFKKNPTPVLFVLELLKEDSSLYVRKSVANNLNDISKDNPDVVLEIAGRWAGENPHTDWIIRHGCRTLIRNANPEAMELFGYTKEPILTTNASISTQPTVLTIGERCEFQYEVDIRHGESVYIRIEYGIDFVKAKGQTSRKSFLLSNKKVSGGTHLSGTRIHNWSNLTTRRHYPGEHRIVLLVNGKEVAHTVLRLQQSPDRYYQKKMEDNK</sequence>
<dbReference type="RefSeq" id="WP_230504980.1">
    <property type="nucleotide sequence ID" value="NZ_CAKJTJ010000050.1"/>
</dbReference>
<comment type="caution">
    <text evidence="1">The sequence shown here is derived from an EMBL/GenBank/DDBJ whole genome shotgun (WGS) entry which is preliminary data.</text>
</comment>
<reference evidence="1 2" key="1">
    <citation type="submission" date="2021-10" db="EMBL/GenBank/DDBJ databases">
        <authorList>
            <person name="Criscuolo A."/>
        </authorList>
    </citation>
    <scope>NUCLEOTIDE SEQUENCE [LARGE SCALE GENOMIC DNA]</scope>
    <source>
        <strain evidence="2">CIP 111883</strain>
    </source>
</reference>
<evidence type="ECO:0000313" key="2">
    <source>
        <dbReference type="Proteomes" id="UP000789833"/>
    </source>
</evidence>
<dbReference type="EMBL" id="CAKJTJ010000050">
    <property type="protein sequence ID" value="CAG9623496.1"/>
    <property type="molecule type" value="Genomic_DNA"/>
</dbReference>
<dbReference type="Proteomes" id="UP000789833">
    <property type="component" value="Unassembled WGS sequence"/>
</dbReference>
<accession>A0ABN8AH85</accession>
<dbReference type="Gene3D" id="1.25.40.290">
    <property type="entry name" value="ARM repeat domains"/>
    <property type="match status" value="1"/>
</dbReference>
<evidence type="ECO:0008006" key="3">
    <source>
        <dbReference type="Google" id="ProtNLM"/>
    </source>
</evidence>
<proteinExistence type="predicted"/>
<name>A0ABN8AH85_9BACI</name>
<protein>
    <recommendedName>
        <fullName evidence="3">DNA alkylation repair protein</fullName>
    </recommendedName>
</protein>